<dbReference type="GO" id="GO:0005739">
    <property type="term" value="C:mitochondrion"/>
    <property type="evidence" value="ECO:0007669"/>
    <property type="project" value="TreeGrafter"/>
</dbReference>
<sequence>MHRQVSFFRSRLGTFRAFKHLGSVSSRNNAVPRAVKMITPGGRQFTTLLSNDSATLPTFHKNHLYKTKGGLSVQKRTMFIQTEVTPNDDALRFIPGVPVLDSGNTMEFMSPREALKSPLAIRLFGIDGIKSVMFGKEFISVVKDSDTPWQLMKPDIYAAIMDHFASGKPILKDPSQQKASSTDIAEGDSDIVAEIKELLETRIRPSIQEDGGDLDFVSFDESAGLVKIRLRGSCRGCSSSTITLKNGIENMLKYYIPEVQTVEDASDELEALAARELEKLEKKLESEQQQ</sequence>
<dbReference type="PANTHER" id="PTHR11178">
    <property type="entry name" value="IRON-SULFUR CLUSTER SCAFFOLD PROTEIN NFU-RELATED"/>
    <property type="match status" value="1"/>
</dbReference>
<dbReference type="OrthoDB" id="565552at2759"/>
<name>A0A9W8DX22_9FUNG</name>
<dbReference type="Gene3D" id="3.30.1370.70">
    <property type="entry name" value="Scaffold protein Nfu/NifU, N-terminal domain"/>
    <property type="match status" value="1"/>
</dbReference>
<dbReference type="GO" id="GO:0005506">
    <property type="term" value="F:iron ion binding"/>
    <property type="evidence" value="ECO:0007669"/>
    <property type="project" value="InterPro"/>
</dbReference>
<comment type="caution">
    <text evidence="3">The sequence shown here is derived from an EMBL/GenBank/DDBJ whole genome shotgun (WGS) entry which is preliminary data.</text>
</comment>
<dbReference type="InterPro" id="IPR001075">
    <property type="entry name" value="NIF_FeS_clus_asmbl_NifU_C"/>
</dbReference>
<dbReference type="InterPro" id="IPR014824">
    <property type="entry name" value="Nfu/NifU_N"/>
</dbReference>
<dbReference type="FunFam" id="3.30.300.130:FF:000001">
    <property type="entry name" value="NFU1 iron-sulfur cluster scaffold"/>
    <property type="match status" value="1"/>
</dbReference>
<dbReference type="PANTHER" id="PTHR11178:SF1">
    <property type="entry name" value="NFU1 IRON-SULFUR CLUSTER SCAFFOLD HOMOLOG, MITOCHONDRIAL"/>
    <property type="match status" value="1"/>
</dbReference>
<evidence type="ECO:0000256" key="1">
    <source>
        <dbReference type="ARBA" id="ARBA00006420"/>
    </source>
</evidence>
<dbReference type="InterPro" id="IPR034904">
    <property type="entry name" value="FSCA_dom_sf"/>
</dbReference>
<dbReference type="GO" id="GO:0016226">
    <property type="term" value="P:iron-sulfur cluster assembly"/>
    <property type="evidence" value="ECO:0007669"/>
    <property type="project" value="InterPro"/>
</dbReference>
<keyword evidence="4" id="KW-1185">Reference proteome</keyword>
<dbReference type="SUPFAM" id="SSF110836">
    <property type="entry name" value="Hypothetical protein SAV1430"/>
    <property type="match status" value="1"/>
</dbReference>
<evidence type="ECO:0000259" key="2">
    <source>
        <dbReference type="SMART" id="SM00932"/>
    </source>
</evidence>
<dbReference type="SUPFAM" id="SSF117916">
    <property type="entry name" value="Fe-S cluster assembly (FSCA) domain-like"/>
    <property type="match status" value="1"/>
</dbReference>
<evidence type="ECO:0000313" key="4">
    <source>
        <dbReference type="Proteomes" id="UP001150538"/>
    </source>
</evidence>
<dbReference type="AlphaFoldDB" id="A0A9W8DX22"/>
<comment type="similarity">
    <text evidence="1">Belongs to the NifU family.</text>
</comment>
<dbReference type="FunFam" id="3.30.1370.70:FF:000001">
    <property type="entry name" value="NifU-like protein 4, mitochondrial"/>
    <property type="match status" value="1"/>
</dbReference>
<reference evidence="3" key="1">
    <citation type="submission" date="2022-07" db="EMBL/GenBank/DDBJ databases">
        <title>Phylogenomic reconstructions and comparative analyses of Kickxellomycotina fungi.</title>
        <authorList>
            <person name="Reynolds N.K."/>
            <person name="Stajich J.E."/>
            <person name="Barry K."/>
            <person name="Grigoriev I.V."/>
            <person name="Crous P."/>
            <person name="Smith M.E."/>
        </authorList>
    </citation>
    <scope>NUCLEOTIDE SEQUENCE</scope>
    <source>
        <strain evidence="3">NBRC 100468</strain>
    </source>
</reference>
<evidence type="ECO:0000313" key="3">
    <source>
        <dbReference type="EMBL" id="KAJ1922227.1"/>
    </source>
</evidence>
<gene>
    <name evidence="3" type="ORF">H4219_000089</name>
</gene>
<dbReference type="Proteomes" id="UP001150538">
    <property type="component" value="Unassembled WGS sequence"/>
</dbReference>
<dbReference type="Pfam" id="PF01106">
    <property type="entry name" value="NifU"/>
    <property type="match status" value="1"/>
</dbReference>
<organism evidence="3 4">
    <name type="scientific">Mycoemilia scoparia</name>
    <dbReference type="NCBI Taxonomy" id="417184"/>
    <lineage>
        <taxon>Eukaryota</taxon>
        <taxon>Fungi</taxon>
        <taxon>Fungi incertae sedis</taxon>
        <taxon>Zoopagomycota</taxon>
        <taxon>Kickxellomycotina</taxon>
        <taxon>Kickxellomycetes</taxon>
        <taxon>Kickxellales</taxon>
        <taxon>Kickxellaceae</taxon>
        <taxon>Mycoemilia</taxon>
    </lineage>
</organism>
<accession>A0A9W8DX22</accession>
<dbReference type="Gene3D" id="3.30.300.130">
    <property type="entry name" value="Fe-S cluster assembly (FSCA)"/>
    <property type="match status" value="1"/>
</dbReference>
<dbReference type="Pfam" id="PF08712">
    <property type="entry name" value="Nfu_N"/>
    <property type="match status" value="1"/>
</dbReference>
<feature type="domain" description="Scaffold protein Nfu/NifU N-terminal" evidence="2">
    <location>
        <begin position="80"/>
        <end position="167"/>
    </location>
</feature>
<dbReference type="SMART" id="SM00932">
    <property type="entry name" value="Nfu_N"/>
    <property type="match status" value="1"/>
</dbReference>
<proteinExistence type="inferred from homology"/>
<protein>
    <recommendedName>
        <fullName evidence="2">Scaffold protein Nfu/NifU N-terminal domain-containing protein</fullName>
    </recommendedName>
</protein>
<dbReference type="GO" id="GO:0051536">
    <property type="term" value="F:iron-sulfur cluster binding"/>
    <property type="evidence" value="ECO:0007669"/>
    <property type="project" value="InterPro"/>
</dbReference>
<dbReference type="InterPro" id="IPR036498">
    <property type="entry name" value="Nfu/NifU_N_sf"/>
</dbReference>
<dbReference type="EMBL" id="JANBPU010000001">
    <property type="protein sequence ID" value="KAJ1922227.1"/>
    <property type="molecule type" value="Genomic_DNA"/>
</dbReference>